<evidence type="ECO:0000313" key="8">
    <source>
        <dbReference type="Proteomes" id="UP000183155"/>
    </source>
</evidence>
<dbReference type="Proteomes" id="UP000183155">
    <property type="component" value="Unassembled WGS sequence"/>
</dbReference>
<accession>A0A1H4NDB9</accession>
<keyword evidence="5 6" id="KW-0119">Carbohydrate metabolism</keyword>
<evidence type="ECO:0000256" key="1">
    <source>
        <dbReference type="ARBA" id="ARBA00000056"/>
    </source>
</evidence>
<dbReference type="Gene3D" id="3.20.20.70">
    <property type="entry name" value="Aldolase class I"/>
    <property type="match status" value="1"/>
</dbReference>
<reference evidence="7 8" key="1">
    <citation type="submission" date="2016-10" db="EMBL/GenBank/DDBJ databases">
        <authorList>
            <person name="Varghese N."/>
            <person name="Submissions S."/>
        </authorList>
    </citation>
    <scope>NUCLEOTIDE SEQUENCE [LARGE SCALE GENOMIC DNA]</scope>
    <source>
        <strain evidence="7 8">BS3652</strain>
    </source>
</reference>
<dbReference type="InterPro" id="IPR013785">
    <property type="entry name" value="Aldolase_TIM"/>
</dbReference>
<evidence type="ECO:0000256" key="6">
    <source>
        <dbReference type="HAMAP-Rule" id="MF_01235"/>
    </source>
</evidence>
<proteinExistence type="inferred from homology"/>
<sequence length="241" mass="25499">MFRKSMLDSVMGGLVVSCQALEHEPLHGSLHMSAMALAAAEAGAAGIIANGVSDIAAIKNCISLPVIGVLTARYPQSDITLTPTLLEIATLAREAPDMIGLDATDRRRPNGESLEGFIEAIRSQFPDLLLMAEIATVEEAIYVQSLKFDCISTAAYGATPNTAGKRLYQDDFAHFTAIRQVVSQCPLVAEGGVGSPEHACRVLQLGADIVVVGSAITRPQVITESFINAMIEGRRPSALHG</sequence>
<evidence type="ECO:0000256" key="4">
    <source>
        <dbReference type="ARBA" id="ARBA00023235"/>
    </source>
</evidence>
<protein>
    <recommendedName>
        <fullName evidence="6">Putative N-acetylmannosamine-6-phosphate 2-epimerase</fullName>
        <ecNumber evidence="6">5.1.3.9</ecNumber>
    </recommendedName>
    <alternativeName>
        <fullName evidence="6">ManNAc-6-P epimerase</fullName>
    </alternativeName>
</protein>
<keyword evidence="8" id="KW-1185">Reference proteome</keyword>
<comment type="similarity">
    <text evidence="6">Belongs to the NanE family.</text>
</comment>
<name>A0A1H4NDB9_PSETA</name>
<dbReference type="PANTHER" id="PTHR36204">
    <property type="entry name" value="N-ACETYLMANNOSAMINE-6-PHOSPHATE 2-EPIMERASE-RELATED"/>
    <property type="match status" value="1"/>
</dbReference>
<comment type="pathway">
    <text evidence="3 6">Amino-sugar metabolism; N-acetylneuraminate degradation; D-fructose 6-phosphate from N-acetylneuraminate: step 3/5.</text>
</comment>
<comment type="catalytic activity">
    <reaction evidence="1 6">
        <text>an N-acyl-D-glucosamine 6-phosphate = an N-acyl-D-mannosamine 6-phosphate</text>
        <dbReference type="Rhea" id="RHEA:23932"/>
        <dbReference type="ChEBI" id="CHEBI:57599"/>
        <dbReference type="ChEBI" id="CHEBI:57666"/>
        <dbReference type="EC" id="5.1.3.9"/>
    </reaction>
</comment>
<dbReference type="EMBL" id="FNRS01000001">
    <property type="protein sequence ID" value="SEB93144.1"/>
    <property type="molecule type" value="Genomic_DNA"/>
</dbReference>
<dbReference type="EC" id="5.1.3.9" evidence="6"/>
<evidence type="ECO:0000256" key="5">
    <source>
        <dbReference type="ARBA" id="ARBA00023277"/>
    </source>
</evidence>
<comment type="caution">
    <text evidence="7">The sequence shown here is derived from an EMBL/GenBank/DDBJ whole genome shotgun (WGS) entry which is preliminary data.</text>
</comment>
<dbReference type="HAMAP" id="MF_01235">
    <property type="entry name" value="ManNAc6P_epimer"/>
    <property type="match status" value="1"/>
</dbReference>
<dbReference type="NCBIfam" id="NF002231">
    <property type="entry name" value="PRK01130.1"/>
    <property type="match status" value="1"/>
</dbReference>
<comment type="function">
    <text evidence="2 6">Converts N-acetylmannosamine-6-phosphate (ManNAc-6-P) to N-acetylglucosamine-6-phosphate (GlcNAc-6-P).</text>
</comment>
<dbReference type="PANTHER" id="PTHR36204:SF1">
    <property type="entry name" value="N-ACETYLMANNOSAMINE-6-PHOSPHATE 2-EPIMERASE-RELATED"/>
    <property type="match status" value="1"/>
</dbReference>
<dbReference type="SUPFAM" id="SSF51366">
    <property type="entry name" value="Ribulose-phoshate binding barrel"/>
    <property type="match status" value="1"/>
</dbReference>
<organism evidence="7 8">
    <name type="scientific">Pseudomonas taetrolens</name>
    <dbReference type="NCBI Taxonomy" id="47884"/>
    <lineage>
        <taxon>Bacteria</taxon>
        <taxon>Pseudomonadati</taxon>
        <taxon>Pseudomonadota</taxon>
        <taxon>Gammaproteobacteria</taxon>
        <taxon>Pseudomonadales</taxon>
        <taxon>Pseudomonadaceae</taxon>
        <taxon>Pseudomonas</taxon>
    </lineage>
</organism>
<gene>
    <name evidence="6" type="primary">nanE</name>
    <name evidence="7" type="ORF">SAMN04490203_1465</name>
</gene>
<dbReference type="RefSeq" id="WP_197714158.1">
    <property type="nucleotide sequence ID" value="NZ_FNRS01000001.1"/>
</dbReference>
<dbReference type="Pfam" id="PF04131">
    <property type="entry name" value="NanE"/>
    <property type="match status" value="1"/>
</dbReference>
<evidence type="ECO:0000313" key="7">
    <source>
        <dbReference type="EMBL" id="SEB93144.1"/>
    </source>
</evidence>
<dbReference type="InterPro" id="IPR011060">
    <property type="entry name" value="RibuloseP-bd_barrel"/>
</dbReference>
<dbReference type="InterPro" id="IPR007260">
    <property type="entry name" value="NanE"/>
</dbReference>
<keyword evidence="4 6" id="KW-0413">Isomerase</keyword>
<evidence type="ECO:0000256" key="2">
    <source>
        <dbReference type="ARBA" id="ARBA00002147"/>
    </source>
</evidence>
<evidence type="ECO:0000256" key="3">
    <source>
        <dbReference type="ARBA" id="ARBA00005081"/>
    </source>
</evidence>